<protein>
    <submittedName>
        <fullName evidence="7">Sigma-70 family RNA polymerase sigma factor</fullName>
    </submittedName>
</protein>
<dbReference type="Pfam" id="PF08281">
    <property type="entry name" value="Sigma70_r4_2"/>
    <property type="match status" value="1"/>
</dbReference>
<evidence type="ECO:0000259" key="6">
    <source>
        <dbReference type="Pfam" id="PF08281"/>
    </source>
</evidence>
<dbReference type="InterPro" id="IPR039425">
    <property type="entry name" value="RNA_pol_sigma-70-like"/>
</dbReference>
<dbReference type="RefSeq" id="WP_208844408.1">
    <property type="nucleotide sequence ID" value="NZ_CP072133.1"/>
</dbReference>
<reference evidence="7" key="1">
    <citation type="submission" date="2021-03" db="EMBL/GenBank/DDBJ databases">
        <title>Complete Genome of Pseudoalteromonas xiamenensis STKMTI.2, a new potential marine bacterium producing anti-Vibrio compounds.</title>
        <authorList>
            <person name="Handayani D.P."/>
            <person name="Isnansetyo A."/>
            <person name="Istiqomah I."/>
            <person name="Jumina J."/>
        </authorList>
    </citation>
    <scope>NUCLEOTIDE SEQUENCE</scope>
    <source>
        <strain evidence="7">STKMTI.2</strain>
    </source>
</reference>
<dbReference type="EMBL" id="CP072133">
    <property type="protein sequence ID" value="QTH72785.1"/>
    <property type="molecule type" value="Genomic_DNA"/>
</dbReference>
<dbReference type="Proteomes" id="UP000664904">
    <property type="component" value="Chromosome"/>
</dbReference>
<evidence type="ECO:0000256" key="4">
    <source>
        <dbReference type="ARBA" id="ARBA00023163"/>
    </source>
</evidence>
<dbReference type="SUPFAM" id="SSF88946">
    <property type="entry name" value="Sigma2 domain of RNA polymerase sigma factors"/>
    <property type="match status" value="1"/>
</dbReference>
<gene>
    <name evidence="7" type="ORF">J5O05_08470</name>
</gene>
<keyword evidence="8" id="KW-1185">Reference proteome</keyword>
<dbReference type="PANTHER" id="PTHR43133:SF51">
    <property type="entry name" value="RNA POLYMERASE SIGMA FACTOR"/>
    <property type="match status" value="1"/>
</dbReference>
<dbReference type="InterPro" id="IPR013324">
    <property type="entry name" value="RNA_pol_sigma_r3/r4-like"/>
</dbReference>
<sequence length="176" mass="20481">MIFSTEAGLIKKAQAGHKQAWLTLVTRYEKQVFNHCLRMVGHREDACDLMQEVFVSVFTALPQFAGDSQFSTWLYKITHARCVDFFRRKKPLEIIDEEQHDLSAEQSMVIDATNREVYSALQQLPIEQRQIVELKFFQHLTFEEIADITDLSTNTIKTRLYSALKKMKNQLEVVHG</sequence>
<comment type="similarity">
    <text evidence="1">Belongs to the sigma-70 factor family. ECF subfamily.</text>
</comment>
<evidence type="ECO:0000256" key="1">
    <source>
        <dbReference type="ARBA" id="ARBA00010641"/>
    </source>
</evidence>
<dbReference type="GO" id="GO:0003677">
    <property type="term" value="F:DNA binding"/>
    <property type="evidence" value="ECO:0007669"/>
    <property type="project" value="InterPro"/>
</dbReference>
<dbReference type="InterPro" id="IPR013249">
    <property type="entry name" value="RNA_pol_sigma70_r4_t2"/>
</dbReference>
<evidence type="ECO:0000259" key="5">
    <source>
        <dbReference type="Pfam" id="PF04542"/>
    </source>
</evidence>
<dbReference type="AlphaFoldDB" id="A0A975DKH3"/>
<dbReference type="InterPro" id="IPR013325">
    <property type="entry name" value="RNA_pol_sigma_r2"/>
</dbReference>
<dbReference type="GO" id="GO:0016987">
    <property type="term" value="F:sigma factor activity"/>
    <property type="evidence" value="ECO:0007669"/>
    <property type="project" value="UniProtKB-KW"/>
</dbReference>
<evidence type="ECO:0000313" key="8">
    <source>
        <dbReference type="Proteomes" id="UP000664904"/>
    </source>
</evidence>
<dbReference type="GO" id="GO:0006352">
    <property type="term" value="P:DNA-templated transcription initiation"/>
    <property type="evidence" value="ECO:0007669"/>
    <property type="project" value="InterPro"/>
</dbReference>
<keyword evidence="3" id="KW-0731">Sigma factor</keyword>
<dbReference type="PANTHER" id="PTHR43133">
    <property type="entry name" value="RNA POLYMERASE ECF-TYPE SIGMA FACTO"/>
    <property type="match status" value="1"/>
</dbReference>
<feature type="domain" description="RNA polymerase sigma-70 region 2" evidence="5">
    <location>
        <begin position="24"/>
        <end position="90"/>
    </location>
</feature>
<dbReference type="NCBIfam" id="TIGR02937">
    <property type="entry name" value="sigma70-ECF"/>
    <property type="match status" value="1"/>
</dbReference>
<dbReference type="Gene3D" id="1.10.1740.10">
    <property type="match status" value="1"/>
</dbReference>
<dbReference type="Gene3D" id="1.10.10.10">
    <property type="entry name" value="Winged helix-like DNA-binding domain superfamily/Winged helix DNA-binding domain"/>
    <property type="match status" value="1"/>
</dbReference>
<dbReference type="InterPro" id="IPR036388">
    <property type="entry name" value="WH-like_DNA-bd_sf"/>
</dbReference>
<dbReference type="InterPro" id="IPR014284">
    <property type="entry name" value="RNA_pol_sigma-70_dom"/>
</dbReference>
<evidence type="ECO:0000256" key="3">
    <source>
        <dbReference type="ARBA" id="ARBA00023082"/>
    </source>
</evidence>
<keyword evidence="4" id="KW-0804">Transcription</keyword>
<dbReference type="InterPro" id="IPR007627">
    <property type="entry name" value="RNA_pol_sigma70_r2"/>
</dbReference>
<feature type="domain" description="RNA polymerase sigma factor 70 region 4 type 2" evidence="6">
    <location>
        <begin position="115"/>
        <end position="167"/>
    </location>
</feature>
<proteinExistence type="inferred from homology"/>
<organism evidence="7 8">
    <name type="scientific">Pseudoalteromonas xiamenensis</name>
    <dbReference type="NCBI Taxonomy" id="882626"/>
    <lineage>
        <taxon>Bacteria</taxon>
        <taxon>Pseudomonadati</taxon>
        <taxon>Pseudomonadota</taxon>
        <taxon>Gammaproteobacteria</taxon>
        <taxon>Alteromonadales</taxon>
        <taxon>Pseudoalteromonadaceae</taxon>
        <taxon>Pseudoalteromonas</taxon>
    </lineage>
</organism>
<dbReference type="KEGG" id="pxi:J5O05_08470"/>
<evidence type="ECO:0000256" key="2">
    <source>
        <dbReference type="ARBA" id="ARBA00023015"/>
    </source>
</evidence>
<dbReference type="SUPFAM" id="SSF88659">
    <property type="entry name" value="Sigma3 and sigma4 domains of RNA polymerase sigma factors"/>
    <property type="match status" value="1"/>
</dbReference>
<dbReference type="CDD" id="cd06171">
    <property type="entry name" value="Sigma70_r4"/>
    <property type="match status" value="1"/>
</dbReference>
<evidence type="ECO:0000313" key="7">
    <source>
        <dbReference type="EMBL" id="QTH72785.1"/>
    </source>
</evidence>
<accession>A0A975DKH3</accession>
<keyword evidence="2" id="KW-0805">Transcription regulation</keyword>
<name>A0A975DKH3_9GAMM</name>
<dbReference type="Pfam" id="PF04542">
    <property type="entry name" value="Sigma70_r2"/>
    <property type="match status" value="1"/>
</dbReference>